<dbReference type="InterPro" id="IPR013783">
    <property type="entry name" value="Ig-like_fold"/>
</dbReference>
<reference evidence="3" key="1">
    <citation type="submission" date="2014-08" db="EMBL/GenBank/DDBJ databases">
        <authorList>
            <person name="Senf B."/>
            <person name="Petzold A."/>
            <person name="Downie B.R."/>
            <person name="Koch P."/>
            <person name="Platzer M."/>
        </authorList>
    </citation>
    <scope>NUCLEOTIDE SEQUENCE [LARGE SCALE GENOMIC DNA]</scope>
    <source>
        <strain evidence="3">GRZ</strain>
    </source>
</reference>
<dbReference type="Proteomes" id="UP000694548">
    <property type="component" value="Chromosome sgr08"/>
</dbReference>
<evidence type="ECO:0000313" key="3">
    <source>
        <dbReference type="Ensembl" id="ENSNFUP00015015713.1"/>
    </source>
</evidence>
<evidence type="ECO:0000259" key="2">
    <source>
        <dbReference type="PROSITE" id="PS50835"/>
    </source>
</evidence>
<feature type="region of interest" description="Disordered" evidence="1">
    <location>
        <begin position="1"/>
        <end position="56"/>
    </location>
</feature>
<dbReference type="Ensembl" id="ENSNFUT00015016464.1">
    <property type="protein sequence ID" value="ENSNFUP00015015713.1"/>
    <property type="gene ID" value="ENSNFUG00015007568.1"/>
</dbReference>
<accession>A0A8C6L9F4</accession>
<dbReference type="InterPro" id="IPR003598">
    <property type="entry name" value="Ig_sub2"/>
</dbReference>
<proteinExistence type="predicted"/>
<protein>
    <recommendedName>
        <fullName evidence="2">Ig-like domain-containing protein</fullName>
    </recommendedName>
</protein>
<evidence type="ECO:0000313" key="4">
    <source>
        <dbReference type="Proteomes" id="UP000694548"/>
    </source>
</evidence>
<dbReference type="SMART" id="SM00409">
    <property type="entry name" value="IG"/>
    <property type="match status" value="1"/>
</dbReference>
<keyword evidence="4" id="KW-1185">Reference proteome</keyword>
<dbReference type="Gene3D" id="2.60.40.10">
    <property type="entry name" value="Immunoglobulins"/>
    <property type="match status" value="1"/>
</dbReference>
<dbReference type="InterPro" id="IPR036179">
    <property type="entry name" value="Ig-like_dom_sf"/>
</dbReference>
<dbReference type="GeneTree" id="ENSGT01150000286978"/>
<dbReference type="InterPro" id="IPR013098">
    <property type="entry name" value="Ig_I-set"/>
</dbReference>
<feature type="compositionally biased region" description="Low complexity" evidence="1">
    <location>
        <begin position="40"/>
        <end position="53"/>
    </location>
</feature>
<reference evidence="3" key="2">
    <citation type="submission" date="2025-08" db="UniProtKB">
        <authorList>
            <consortium name="Ensembl"/>
        </authorList>
    </citation>
    <scope>IDENTIFICATION</scope>
</reference>
<dbReference type="CDD" id="cd00096">
    <property type="entry name" value="Ig"/>
    <property type="match status" value="1"/>
</dbReference>
<sequence>SFCIRSPEPSGIKSPRALKSPEPEGLKSPTRVKSPPPIMSPKRVVSPPTVKSPVPKPPKVLSQLTAEACEGSVRISCVCESSVREVTWYMNGKRLSQSNHFEMHYLEGSCSLLIHDLTESDKGEYTCEMTSEGGISKSSFSFTGQAFQSVQSKVTAYCEKQVAHKGENFLIDDLYLK</sequence>
<feature type="domain" description="Ig-like" evidence="2">
    <location>
        <begin position="58"/>
        <end position="143"/>
    </location>
</feature>
<dbReference type="InterPro" id="IPR003599">
    <property type="entry name" value="Ig_sub"/>
</dbReference>
<dbReference type="AlphaFoldDB" id="A0A8C6L9F4"/>
<dbReference type="PROSITE" id="PS50835">
    <property type="entry name" value="IG_LIKE"/>
    <property type="match status" value="1"/>
</dbReference>
<evidence type="ECO:0000256" key="1">
    <source>
        <dbReference type="SAM" id="MobiDB-lite"/>
    </source>
</evidence>
<name>A0A8C6L9F4_NOTFU</name>
<organism evidence="3 4">
    <name type="scientific">Nothobranchius furzeri</name>
    <name type="common">Turquoise killifish</name>
    <dbReference type="NCBI Taxonomy" id="105023"/>
    <lineage>
        <taxon>Eukaryota</taxon>
        <taxon>Metazoa</taxon>
        <taxon>Chordata</taxon>
        <taxon>Craniata</taxon>
        <taxon>Vertebrata</taxon>
        <taxon>Euteleostomi</taxon>
        <taxon>Actinopterygii</taxon>
        <taxon>Neopterygii</taxon>
        <taxon>Teleostei</taxon>
        <taxon>Neoteleostei</taxon>
        <taxon>Acanthomorphata</taxon>
        <taxon>Ovalentaria</taxon>
        <taxon>Atherinomorphae</taxon>
        <taxon>Cyprinodontiformes</taxon>
        <taxon>Nothobranchiidae</taxon>
        <taxon>Nothobranchius</taxon>
    </lineage>
</organism>
<dbReference type="InterPro" id="IPR007110">
    <property type="entry name" value="Ig-like_dom"/>
</dbReference>
<reference evidence="3" key="3">
    <citation type="submission" date="2025-09" db="UniProtKB">
        <authorList>
            <consortium name="Ensembl"/>
        </authorList>
    </citation>
    <scope>IDENTIFICATION</scope>
</reference>
<dbReference type="SMART" id="SM00408">
    <property type="entry name" value="IGc2"/>
    <property type="match status" value="1"/>
</dbReference>
<dbReference type="SUPFAM" id="SSF48726">
    <property type="entry name" value="Immunoglobulin"/>
    <property type="match status" value="1"/>
</dbReference>
<dbReference type="Pfam" id="PF07679">
    <property type="entry name" value="I-set"/>
    <property type="match status" value="1"/>
</dbReference>